<dbReference type="InterPro" id="IPR011256">
    <property type="entry name" value="Reg_factor_effector_dom_sf"/>
</dbReference>
<comment type="caution">
    <text evidence="2">The sequence shown here is derived from an EMBL/GenBank/DDBJ whole genome shotgun (WGS) entry which is preliminary data.</text>
</comment>
<dbReference type="Gene3D" id="3.20.80.10">
    <property type="entry name" value="Regulatory factor, effector binding domain"/>
    <property type="match status" value="1"/>
</dbReference>
<dbReference type="SMART" id="SM00871">
    <property type="entry name" value="AraC_E_bind"/>
    <property type="match status" value="1"/>
</dbReference>
<evidence type="ECO:0000313" key="3">
    <source>
        <dbReference type="Proteomes" id="UP000189761"/>
    </source>
</evidence>
<evidence type="ECO:0000313" key="2">
    <source>
        <dbReference type="EMBL" id="OOP65802.1"/>
    </source>
</evidence>
<keyword evidence="3" id="KW-1185">Reference proteome</keyword>
<accession>A0A8E2I3R6</accession>
<proteinExistence type="predicted"/>
<dbReference type="EMBL" id="MTLA01000449">
    <property type="protein sequence ID" value="OOP65802.1"/>
    <property type="molecule type" value="Genomic_DNA"/>
</dbReference>
<dbReference type="PANTHER" id="PTHR36444">
    <property type="entry name" value="TRANSCRIPTIONAL REGULATOR PROTEIN YOBU-RELATED"/>
    <property type="match status" value="1"/>
</dbReference>
<gene>
    <name evidence="2" type="ORF">BWZ43_24315</name>
</gene>
<dbReference type="Pfam" id="PF14526">
    <property type="entry name" value="Cass2"/>
    <property type="match status" value="1"/>
</dbReference>
<reference evidence="2 3" key="1">
    <citation type="submission" date="2017-01" db="EMBL/GenBank/DDBJ databases">
        <title>Draft genome sequence of Bacillus oleronius.</title>
        <authorList>
            <person name="Allam M."/>
        </authorList>
    </citation>
    <scope>NUCLEOTIDE SEQUENCE [LARGE SCALE GENOMIC DNA]</scope>
    <source>
        <strain evidence="2 3">DSM 9356</strain>
    </source>
</reference>
<organism evidence="2 3">
    <name type="scientific">Heyndrickxia oleronia</name>
    <dbReference type="NCBI Taxonomy" id="38875"/>
    <lineage>
        <taxon>Bacteria</taxon>
        <taxon>Bacillati</taxon>
        <taxon>Bacillota</taxon>
        <taxon>Bacilli</taxon>
        <taxon>Bacillales</taxon>
        <taxon>Bacillaceae</taxon>
        <taxon>Heyndrickxia</taxon>
    </lineage>
</organism>
<sequence length="152" mass="17825">MEVIIKDLAELKLVGYRVLCEAEQYIIEIPQATRRLFEQIKDITTVVDPFQLYGAFVVDNETKDEDGYWVCVEVSDYKDIPTEMVALTIPRQSYAVVRHKGKNSLIGESYNQLHKWIEENGYKRLKNKWHLEKYHSSEDVDNIDVELLDTIE</sequence>
<evidence type="ECO:0000259" key="1">
    <source>
        <dbReference type="SMART" id="SM00871"/>
    </source>
</evidence>
<name>A0A8E2I3R6_9BACI</name>
<protein>
    <submittedName>
        <fullName evidence="2">AraC family transcriptional regulator</fullName>
    </submittedName>
</protein>
<dbReference type="AlphaFoldDB" id="A0A8E2I3R6"/>
<dbReference type="RefSeq" id="WP_078111423.1">
    <property type="nucleotide sequence ID" value="NZ_CP065424.1"/>
</dbReference>
<dbReference type="SUPFAM" id="SSF55136">
    <property type="entry name" value="Probable bacterial effector-binding domain"/>
    <property type="match status" value="1"/>
</dbReference>
<dbReference type="Proteomes" id="UP000189761">
    <property type="component" value="Unassembled WGS sequence"/>
</dbReference>
<dbReference type="InterPro" id="IPR010499">
    <property type="entry name" value="AraC_E-bd"/>
</dbReference>
<dbReference type="InterPro" id="IPR053182">
    <property type="entry name" value="YobU-like_regulator"/>
</dbReference>
<dbReference type="PANTHER" id="PTHR36444:SF2">
    <property type="entry name" value="TRANSCRIPTIONAL REGULATOR PROTEIN YOBU-RELATED"/>
    <property type="match status" value="1"/>
</dbReference>
<dbReference type="InterPro" id="IPR029441">
    <property type="entry name" value="Cass2"/>
</dbReference>
<feature type="domain" description="AraC effector-binding" evidence="1">
    <location>
        <begin position="1"/>
        <end position="152"/>
    </location>
</feature>